<gene>
    <name evidence="1" type="ORF">A2633_04815</name>
</gene>
<comment type="caution">
    <text evidence="1">The sequence shown here is derived from an EMBL/GenBank/DDBJ whole genome shotgun (WGS) entry which is preliminary data.</text>
</comment>
<accession>A0A1G2K637</accession>
<evidence type="ECO:0000313" key="2">
    <source>
        <dbReference type="Proteomes" id="UP000177152"/>
    </source>
</evidence>
<organism evidence="1 2">
    <name type="scientific">Candidatus Sungbacteria bacterium RIFCSPHIGHO2_01_FULL_47_32</name>
    <dbReference type="NCBI Taxonomy" id="1802264"/>
    <lineage>
        <taxon>Bacteria</taxon>
        <taxon>Candidatus Sungiibacteriota</taxon>
    </lineage>
</organism>
<dbReference type="Proteomes" id="UP000177152">
    <property type="component" value="Unassembled WGS sequence"/>
</dbReference>
<dbReference type="EMBL" id="MHQC01000022">
    <property type="protein sequence ID" value="OGZ94902.1"/>
    <property type="molecule type" value="Genomic_DNA"/>
</dbReference>
<proteinExistence type="predicted"/>
<protein>
    <submittedName>
        <fullName evidence="1">Uncharacterized protein</fullName>
    </submittedName>
</protein>
<dbReference type="AlphaFoldDB" id="A0A1G2K637"/>
<evidence type="ECO:0000313" key="1">
    <source>
        <dbReference type="EMBL" id="OGZ94902.1"/>
    </source>
</evidence>
<sequence length="69" mass="7620">MGAQYYGDGHGGGIEELPGLLLLSYINKPTPENQANVRKVFEKLRADIVSHFGEKFAKELACELRVTKA</sequence>
<reference evidence="1 2" key="1">
    <citation type="journal article" date="2016" name="Nat. Commun.">
        <title>Thousands of microbial genomes shed light on interconnected biogeochemical processes in an aquifer system.</title>
        <authorList>
            <person name="Anantharaman K."/>
            <person name="Brown C.T."/>
            <person name="Hug L.A."/>
            <person name="Sharon I."/>
            <person name="Castelle C.J."/>
            <person name="Probst A.J."/>
            <person name="Thomas B.C."/>
            <person name="Singh A."/>
            <person name="Wilkins M.J."/>
            <person name="Karaoz U."/>
            <person name="Brodie E.L."/>
            <person name="Williams K.H."/>
            <person name="Hubbard S.S."/>
            <person name="Banfield J.F."/>
        </authorList>
    </citation>
    <scope>NUCLEOTIDE SEQUENCE [LARGE SCALE GENOMIC DNA]</scope>
</reference>
<name>A0A1G2K637_9BACT</name>